<dbReference type="EMBL" id="VSSQ01016671">
    <property type="protein sequence ID" value="MPM58256.1"/>
    <property type="molecule type" value="Genomic_DNA"/>
</dbReference>
<keyword evidence="2" id="KW-0067">ATP-binding</keyword>
<dbReference type="PANTHER" id="PTHR43204">
    <property type="entry name" value="ABC TRANSPORTER I FAMILY MEMBER 6, CHLOROPLASTIC"/>
    <property type="match status" value="1"/>
</dbReference>
<evidence type="ECO:0000256" key="1">
    <source>
        <dbReference type="ARBA" id="ARBA00022741"/>
    </source>
</evidence>
<dbReference type="SMART" id="SM00382">
    <property type="entry name" value="AAA"/>
    <property type="match status" value="1"/>
</dbReference>
<proteinExistence type="predicted"/>
<dbReference type="PROSITE" id="PS50893">
    <property type="entry name" value="ABC_TRANSPORTER_2"/>
    <property type="match status" value="1"/>
</dbReference>
<dbReference type="InterPro" id="IPR027417">
    <property type="entry name" value="P-loop_NTPase"/>
</dbReference>
<organism evidence="4">
    <name type="scientific">bioreactor metagenome</name>
    <dbReference type="NCBI Taxonomy" id="1076179"/>
    <lineage>
        <taxon>unclassified sequences</taxon>
        <taxon>metagenomes</taxon>
        <taxon>ecological metagenomes</taxon>
    </lineage>
</organism>
<reference evidence="4" key="1">
    <citation type="submission" date="2019-08" db="EMBL/GenBank/DDBJ databases">
        <authorList>
            <person name="Kucharzyk K."/>
            <person name="Murdoch R.W."/>
            <person name="Higgins S."/>
            <person name="Loffler F."/>
        </authorList>
    </citation>
    <scope>NUCLEOTIDE SEQUENCE</scope>
</reference>
<dbReference type="GO" id="GO:0016887">
    <property type="term" value="F:ATP hydrolysis activity"/>
    <property type="evidence" value="ECO:0007669"/>
    <property type="project" value="InterPro"/>
</dbReference>
<dbReference type="InterPro" id="IPR003593">
    <property type="entry name" value="AAA+_ATPase"/>
</dbReference>
<dbReference type="GO" id="GO:0005524">
    <property type="term" value="F:ATP binding"/>
    <property type="evidence" value="ECO:0007669"/>
    <property type="project" value="UniProtKB-KW"/>
</dbReference>
<dbReference type="InterPro" id="IPR003439">
    <property type="entry name" value="ABC_transporter-like_ATP-bd"/>
</dbReference>
<protein>
    <submittedName>
        <fullName evidence="4">Putative ATP-dependent transporter SufC</fullName>
    </submittedName>
</protein>
<feature type="domain" description="ABC transporter" evidence="3">
    <location>
        <begin position="2"/>
        <end position="257"/>
    </location>
</feature>
<dbReference type="Pfam" id="PF00005">
    <property type="entry name" value="ABC_tran"/>
    <property type="match status" value="1"/>
</dbReference>
<comment type="caution">
    <text evidence="4">The sequence shown here is derived from an EMBL/GenBank/DDBJ whole genome shotgun (WGS) entry which is preliminary data.</text>
</comment>
<dbReference type="PANTHER" id="PTHR43204:SF1">
    <property type="entry name" value="ABC TRANSPORTER I FAMILY MEMBER 6, CHLOROPLASTIC"/>
    <property type="match status" value="1"/>
</dbReference>
<name>A0A645AZN6_9ZZZZ</name>
<accession>A0A645AZN6</accession>
<evidence type="ECO:0000256" key="2">
    <source>
        <dbReference type="ARBA" id="ARBA00022840"/>
    </source>
</evidence>
<evidence type="ECO:0000313" key="4">
    <source>
        <dbReference type="EMBL" id="MPM58256.1"/>
    </source>
</evidence>
<dbReference type="CDD" id="cd03217">
    <property type="entry name" value="ABC_FeS_Assembly"/>
    <property type="match status" value="1"/>
</dbReference>
<evidence type="ECO:0000259" key="3">
    <source>
        <dbReference type="PROSITE" id="PS50893"/>
    </source>
</evidence>
<dbReference type="Gene3D" id="3.40.50.300">
    <property type="entry name" value="P-loop containing nucleotide triphosphate hydrolases"/>
    <property type="match status" value="1"/>
</dbReference>
<gene>
    <name evidence="4" type="primary">sufC_15</name>
    <name evidence="4" type="ORF">SDC9_105087</name>
</gene>
<dbReference type="AlphaFoldDB" id="A0A645AZN6"/>
<keyword evidence="1" id="KW-0547">Nucleotide-binding</keyword>
<sequence>MLRIENLSIAINDKVILHDINLHIPKGEVHVLYGPNGTGKSTLIGTIMGFERYKITQGKIYFKGQDITEMPLHERAKLGIGVMIQRPPTIRGLSLRQMVQICGATPEEAEIMAEWMGLSEHLDRSVNDGFSGGEIKRSELLQLMAQKPELLLLDEPESGVDVENIALVGRAAKYILSGKSCQCERGCCPHFGGNLPSKANPLEESQNSGLIITHLGHILKYIPATKAHILFDGTLSCSGDPMEMFSCICQKGYEHCINKGCGGGL</sequence>
<dbReference type="SUPFAM" id="SSF52540">
    <property type="entry name" value="P-loop containing nucleoside triphosphate hydrolases"/>
    <property type="match status" value="1"/>
</dbReference>
<dbReference type="InterPro" id="IPR010230">
    <property type="entry name" value="FeS-cluster_ATPase_SufC"/>
</dbReference>